<dbReference type="PANTHER" id="PTHR42700">
    <property type="entry name" value="SULFATE ADENYLYLTRANSFERASE"/>
    <property type="match status" value="1"/>
</dbReference>
<gene>
    <name evidence="4" type="ORF">COS09_01840</name>
</gene>
<organism evidence="4 5">
    <name type="scientific">Candidatus Nealsonbacteria bacterium CG01_land_8_20_14_3_00_12</name>
    <dbReference type="NCBI Taxonomy" id="1974697"/>
    <lineage>
        <taxon>Bacteria</taxon>
        <taxon>Candidatus Nealsoniibacteriota</taxon>
    </lineage>
</organism>
<dbReference type="SUPFAM" id="SSF52374">
    <property type="entry name" value="Nucleotidylyl transferase"/>
    <property type="match status" value="1"/>
</dbReference>
<dbReference type="PANTHER" id="PTHR42700:SF1">
    <property type="entry name" value="SULFATE ADENYLYLTRANSFERASE"/>
    <property type="match status" value="1"/>
</dbReference>
<name>A0A2M7EBA1_9BACT</name>
<dbReference type="Pfam" id="PF01467">
    <property type="entry name" value="CTP_transf_like"/>
    <property type="match status" value="1"/>
</dbReference>
<dbReference type="Proteomes" id="UP000230766">
    <property type="component" value="Unassembled WGS sequence"/>
</dbReference>
<evidence type="ECO:0000259" key="3">
    <source>
        <dbReference type="Pfam" id="PF01583"/>
    </source>
</evidence>
<feature type="domain" description="APS kinase" evidence="3">
    <location>
        <begin position="130"/>
        <end position="232"/>
    </location>
</feature>
<dbReference type="Gene3D" id="3.40.50.300">
    <property type="entry name" value="P-loop containing nucleotide triphosphate hydrolases"/>
    <property type="match status" value="1"/>
</dbReference>
<proteinExistence type="predicted"/>
<protein>
    <submittedName>
        <fullName evidence="4">Uncharacterized protein</fullName>
    </submittedName>
</protein>
<dbReference type="EMBL" id="PETJ01000051">
    <property type="protein sequence ID" value="PIV64998.1"/>
    <property type="molecule type" value="Genomic_DNA"/>
</dbReference>
<evidence type="ECO:0000256" key="1">
    <source>
        <dbReference type="ARBA" id="ARBA00022679"/>
    </source>
</evidence>
<dbReference type="InterPro" id="IPR027417">
    <property type="entry name" value="P-loop_NTPase"/>
</dbReference>
<accession>A0A2M7EBA1</accession>
<dbReference type="InterPro" id="IPR014729">
    <property type="entry name" value="Rossmann-like_a/b/a_fold"/>
</dbReference>
<dbReference type="Gene3D" id="3.40.50.620">
    <property type="entry name" value="HUPs"/>
    <property type="match status" value="1"/>
</dbReference>
<dbReference type="GO" id="GO:0004781">
    <property type="term" value="F:sulfate adenylyltransferase (ATP) activity"/>
    <property type="evidence" value="ECO:0007669"/>
    <property type="project" value="TreeGrafter"/>
</dbReference>
<dbReference type="GO" id="GO:0019379">
    <property type="term" value="P:sulfate assimilation, phosphoadenylyl sulfate reduction by phosphoadenylyl-sulfate reductase (thioredoxin)"/>
    <property type="evidence" value="ECO:0007669"/>
    <property type="project" value="TreeGrafter"/>
</dbReference>
<dbReference type="GO" id="GO:0010134">
    <property type="term" value="P:sulfate assimilation via adenylyl sulfate reduction"/>
    <property type="evidence" value="ECO:0007669"/>
    <property type="project" value="TreeGrafter"/>
</dbReference>
<dbReference type="AlphaFoldDB" id="A0A2M7EBA1"/>
<evidence type="ECO:0000259" key="2">
    <source>
        <dbReference type="Pfam" id="PF01467"/>
    </source>
</evidence>
<dbReference type="NCBIfam" id="TIGR00125">
    <property type="entry name" value="cyt_tran_rel"/>
    <property type="match status" value="1"/>
</dbReference>
<reference evidence="5" key="1">
    <citation type="submission" date="2017-09" db="EMBL/GenBank/DDBJ databases">
        <title>Depth-based differentiation of microbial function through sediment-hosted aquifers and enrichment of novel symbionts in the deep terrestrial subsurface.</title>
        <authorList>
            <person name="Probst A.J."/>
            <person name="Ladd B."/>
            <person name="Jarett J.K."/>
            <person name="Geller-Mcgrath D.E."/>
            <person name="Sieber C.M.K."/>
            <person name="Emerson J.B."/>
            <person name="Anantharaman K."/>
            <person name="Thomas B.C."/>
            <person name="Malmstrom R."/>
            <person name="Stieglmeier M."/>
            <person name="Klingl A."/>
            <person name="Woyke T."/>
            <person name="Ryan C.M."/>
            <person name="Banfield J.F."/>
        </authorList>
    </citation>
    <scope>NUCLEOTIDE SEQUENCE [LARGE SCALE GENOMIC DNA]</scope>
</reference>
<dbReference type="InterPro" id="IPR059117">
    <property type="entry name" value="APS_kinase_dom"/>
</dbReference>
<evidence type="ECO:0000313" key="5">
    <source>
        <dbReference type="Proteomes" id="UP000230766"/>
    </source>
</evidence>
<comment type="caution">
    <text evidence="4">The sequence shown here is derived from an EMBL/GenBank/DDBJ whole genome shotgun (WGS) entry which is preliminary data.</text>
</comment>
<dbReference type="GO" id="GO:0005737">
    <property type="term" value="C:cytoplasm"/>
    <property type="evidence" value="ECO:0007669"/>
    <property type="project" value="TreeGrafter"/>
</dbReference>
<dbReference type="InterPro" id="IPR050512">
    <property type="entry name" value="Sulf_AdTrans/APS_kinase"/>
</dbReference>
<feature type="domain" description="Cytidyltransferase-like" evidence="2">
    <location>
        <begin position="21"/>
        <end position="77"/>
    </location>
</feature>
<dbReference type="InterPro" id="IPR004821">
    <property type="entry name" value="Cyt_trans-like"/>
</dbReference>
<dbReference type="Pfam" id="PF01583">
    <property type="entry name" value="APS_kinase"/>
    <property type="match status" value="1"/>
</dbReference>
<evidence type="ECO:0000313" key="4">
    <source>
        <dbReference type="EMBL" id="PIV64998.1"/>
    </source>
</evidence>
<keyword evidence="1" id="KW-0808">Transferase</keyword>
<dbReference type="SUPFAM" id="SSF52540">
    <property type="entry name" value="P-loop containing nucleoside triphosphate hydrolases"/>
    <property type="match status" value="1"/>
</dbReference>
<sequence>MAIKERIKKMRKRTTQQTSSLFVGRWQPFHRGHKKLIETVLKKGKPVIIAIRDTEVNQSNPYTVYERWNMIQCALHKYGDLVKIVVIPDIDEICYGRDVGYAIRRIELEPKIEKISGTAIRINHRVMKPIIWLTGQTGAGKTTIANALQKKISGVILDGNDMRKSISVGLGFSKQDREEHNLRVARLAVALSKKNMVIVSVIAPFGETRKKIDEIAKPIWVYVERNVKITKEKPYEIPQKYHIKVNSDYLTPEKQVDVILQYLKKKRIINL</sequence>